<comment type="subcellular location">
    <subcellularLocation>
        <location evidence="1">Cytoplasm</location>
    </subcellularLocation>
</comment>
<dbReference type="SUPFAM" id="SSF140864">
    <property type="entry name" value="TROVE domain-like"/>
    <property type="match status" value="1"/>
</dbReference>
<gene>
    <name evidence="8" type="ORF">FAES_3982</name>
</gene>
<dbReference type="GO" id="GO:1990904">
    <property type="term" value="C:ribonucleoprotein complex"/>
    <property type="evidence" value="ECO:0007669"/>
    <property type="project" value="UniProtKB-KW"/>
</dbReference>
<evidence type="ECO:0000313" key="9">
    <source>
        <dbReference type="Proteomes" id="UP000011058"/>
    </source>
</evidence>
<protein>
    <submittedName>
        <fullName evidence="8">Telomerase protein component 1 rTLP1</fullName>
    </submittedName>
</protein>
<proteinExistence type="inferred from homology"/>
<evidence type="ECO:0000256" key="1">
    <source>
        <dbReference type="ARBA" id="ARBA00004496"/>
    </source>
</evidence>
<dbReference type="PROSITE" id="PS50988">
    <property type="entry name" value="TROVE"/>
    <property type="match status" value="1"/>
</dbReference>
<keyword evidence="9" id="KW-1185">Reference proteome</keyword>
<evidence type="ECO:0000256" key="4">
    <source>
        <dbReference type="ARBA" id="ARBA00022723"/>
    </source>
</evidence>
<dbReference type="InterPro" id="IPR040322">
    <property type="entry name" value="TROVE2"/>
</dbReference>
<accession>I0KCY0</accession>
<evidence type="ECO:0000256" key="6">
    <source>
        <dbReference type="ARBA" id="ARBA00023274"/>
    </source>
</evidence>
<dbReference type="GO" id="GO:0046872">
    <property type="term" value="F:metal ion binding"/>
    <property type="evidence" value="ECO:0007669"/>
    <property type="project" value="UniProtKB-KW"/>
</dbReference>
<dbReference type="InterPro" id="IPR008858">
    <property type="entry name" value="TROVE_dom"/>
</dbReference>
<dbReference type="InterPro" id="IPR037214">
    <property type="entry name" value="TROVE_dom_sf"/>
</dbReference>
<evidence type="ECO:0000256" key="2">
    <source>
        <dbReference type="ARBA" id="ARBA00007814"/>
    </source>
</evidence>
<keyword evidence="3" id="KW-0963">Cytoplasm</keyword>
<evidence type="ECO:0000256" key="5">
    <source>
        <dbReference type="ARBA" id="ARBA00022884"/>
    </source>
</evidence>
<reference evidence="8 9" key="1">
    <citation type="journal article" date="2012" name="J. Bacteriol.">
        <title>Genome Sequence of Fibrella aestuarina BUZ 2T, a Filamentous Marine Bacterium.</title>
        <authorList>
            <person name="Filippini M."/>
            <person name="Qi W."/>
            <person name="Blom J."/>
            <person name="Goesmann A."/>
            <person name="Smits T.H."/>
            <person name="Bagheri H.C."/>
        </authorList>
    </citation>
    <scope>NUCLEOTIDE SEQUENCE [LARGE SCALE GENOMIC DNA]</scope>
    <source>
        <strain evidence="9">BUZ 2T</strain>
    </source>
</reference>
<keyword evidence="6" id="KW-0687">Ribonucleoprotein</keyword>
<dbReference type="OrthoDB" id="208855at2"/>
<dbReference type="PATRIC" id="fig|1166018.3.peg.929"/>
<feature type="domain" description="TROVE" evidence="7">
    <location>
        <begin position="14"/>
        <end position="320"/>
    </location>
</feature>
<dbReference type="HOGENOM" id="CLU_041119_0_0_10"/>
<keyword evidence="5" id="KW-0694">RNA-binding</keyword>
<dbReference type="GO" id="GO:0005737">
    <property type="term" value="C:cytoplasm"/>
    <property type="evidence" value="ECO:0007669"/>
    <property type="project" value="UniProtKB-SubCell"/>
</dbReference>
<evidence type="ECO:0000259" key="7">
    <source>
        <dbReference type="PROSITE" id="PS50988"/>
    </source>
</evidence>
<dbReference type="SUPFAM" id="SSF53300">
    <property type="entry name" value="vWA-like"/>
    <property type="match status" value="1"/>
</dbReference>
<evidence type="ECO:0000256" key="3">
    <source>
        <dbReference type="ARBA" id="ARBA00022490"/>
    </source>
</evidence>
<dbReference type="InterPro" id="IPR036465">
    <property type="entry name" value="vWFA_dom_sf"/>
</dbReference>
<dbReference type="GO" id="GO:0003723">
    <property type="term" value="F:RNA binding"/>
    <property type="evidence" value="ECO:0007669"/>
    <property type="project" value="UniProtKB-KW"/>
</dbReference>
<sequence length="506" mass="56735">MRFNTTPTGTAPDTLNHEGASAYSVPAELELYSAVVTTLLADVTYEKADERLTRIVNLANQVSPLFLAKLAVYAREQMYLRTAPIVLLGTLAMRHNGDDLVSRTIARVIQRPDEITELLAYYQAANGRSGTKKLNKLSKQLQKGLAAAFNRFDEYQLAKYNRKADITLRDALFLVHPRAKDAAQQRVFDKLVKGTLQTPYTWETELSALGQQAHDSPEAKQEATREKWHELIDSRKTGYMALLRNLRNMLEAGIDAAHLKTVSVTLANEQAVRKARQLPFRYLAAYRELKKLQSPYLSYLGETLETALQASVNNLRGFEIDTRVVIACDVSGSMRKAISENSTIQNYDIGLLLGMLLHGKCANVLAGVFGDRWATISLMSKGVLTNIELLDRLQNQVGYSTNGYLVLKDLIERRHQADKVMIFTDCQLWDSSGYNQSMATYWVRYKQLFPKAKLYLFDLAGYGTSPVQVMAADVYLIAGWSDKIFDVLGDIEQGGTVLDTIHEISL</sequence>
<dbReference type="PANTHER" id="PTHR14202:SF0">
    <property type="entry name" value="RNA-BINDING PROTEIN RO60"/>
    <property type="match status" value="1"/>
</dbReference>
<evidence type="ECO:0000313" key="8">
    <source>
        <dbReference type="EMBL" id="CCH01983.1"/>
    </source>
</evidence>
<comment type="similarity">
    <text evidence="2">Belongs to the Ro 60 kDa family.</text>
</comment>
<dbReference type="AlphaFoldDB" id="I0KCY0"/>
<dbReference type="eggNOG" id="COG2304">
    <property type="taxonomic scope" value="Bacteria"/>
</dbReference>
<dbReference type="RefSeq" id="WP_015333082.1">
    <property type="nucleotide sequence ID" value="NC_020054.1"/>
</dbReference>
<dbReference type="Proteomes" id="UP000011058">
    <property type="component" value="Chromosome"/>
</dbReference>
<dbReference type="Gene3D" id="3.40.50.410">
    <property type="entry name" value="von Willebrand factor, type A domain"/>
    <property type="match status" value="1"/>
</dbReference>
<dbReference type="Pfam" id="PF05731">
    <property type="entry name" value="TROVE"/>
    <property type="match status" value="2"/>
</dbReference>
<keyword evidence="4" id="KW-0479">Metal-binding</keyword>
<organism evidence="8 9">
    <name type="scientific">Fibrella aestuarina BUZ 2</name>
    <dbReference type="NCBI Taxonomy" id="1166018"/>
    <lineage>
        <taxon>Bacteria</taxon>
        <taxon>Pseudomonadati</taxon>
        <taxon>Bacteroidota</taxon>
        <taxon>Cytophagia</taxon>
        <taxon>Cytophagales</taxon>
        <taxon>Spirosomataceae</taxon>
        <taxon>Fibrella</taxon>
    </lineage>
</organism>
<dbReference type="KEGG" id="fae:FAES_3982"/>
<dbReference type="EMBL" id="HE796683">
    <property type="protein sequence ID" value="CCH01983.1"/>
    <property type="molecule type" value="Genomic_DNA"/>
</dbReference>
<name>I0KCY0_9BACT</name>
<dbReference type="PANTHER" id="PTHR14202">
    <property type="entry name" value="60 KDA RIBONUCLEOPROTEIN SSA/RO"/>
    <property type="match status" value="1"/>
</dbReference>
<dbReference type="STRING" id="1166018.FAES_3982"/>